<dbReference type="PIRSF" id="PIRSF006487">
    <property type="entry name" value="GcvT"/>
    <property type="match status" value="1"/>
</dbReference>
<dbReference type="Proteomes" id="UP000094023">
    <property type="component" value="Unassembled WGS sequence"/>
</dbReference>
<dbReference type="AlphaFoldDB" id="A0A198G058"/>
<dbReference type="PANTHER" id="PTHR43757">
    <property type="entry name" value="AMINOMETHYLTRANSFERASE"/>
    <property type="match status" value="1"/>
</dbReference>
<comment type="caution">
    <text evidence="2">The sequence shown here is derived from an EMBL/GenBank/DDBJ whole genome shotgun (WGS) entry which is preliminary data.</text>
</comment>
<dbReference type="RefSeq" id="WP_066749482.1">
    <property type="nucleotide sequence ID" value="NZ_LXEN01000069.1"/>
</dbReference>
<evidence type="ECO:0000259" key="1">
    <source>
        <dbReference type="Pfam" id="PF01571"/>
    </source>
</evidence>
<dbReference type="STRING" id="1354337.M983_1509"/>
<organism evidence="2 3">
    <name type="scientific">Proteus myxofaciens ATCC 19692</name>
    <dbReference type="NCBI Taxonomy" id="1354337"/>
    <lineage>
        <taxon>Bacteria</taxon>
        <taxon>Pseudomonadati</taxon>
        <taxon>Pseudomonadota</taxon>
        <taxon>Gammaproteobacteria</taxon>
        <taxon>Enterobacterales</taxon>
        <taxon>Morganellaceae</taxon>
        <taxon>Proteus</taxon>
    </lineage>
</organism>
<dbReference type="GO" id="GO:0008168">
    <property type="term" value="F:methyltransferase activity"/>
    <property type="evidence" value="ECO:0007669"/>
    <property type="project" value="UniProtKB-KW"/>
</dbReference>
<dbReference type="InterPro" id="IPR006222">
    <property type="entry name" value="GCVT_N"/>
</dbReference>
<dbReference type="InterPro" id="IPR028896">
    <property type="entry name" value="GcvT/YgfZ/DmdA"/>
</dbReference>
<sequence>MKYFNIKKTEDVIFDTYNGITLPKYYSDRCDTYFAVRNTVLMTDFSHHAIVNVSGDDAWRLLNYFISADLSTIRDEQLLYTLILNNNGNIISDLYIICDNESYFLICEWMNSEQLCRLINECIIDKAHCGEQYLIHQVMPLTPQWRMICVEGPYSWEILSEIFGMDIIGLPFHEFMYIENDVLIMRVGKHGEYCYYIIGDEEKLSKIWESISQLSEKYDLIIGGVGYLKNIRIENPCWEPEVYNVFSRCPIELQMQWAIGYDKDEFIGQDEIKKRSDIGVEQQIVGARIKGIGENIEINIGDPIFYQQQNIGVVIDCGLSYSLNDYIARVLLKYEFAYVDIDDYVIRTKNGDVSFITVSIPFINNLSMKISPTEDSYLNKNRDK</sequence>
<evidence type="ECO:0000313" key="2">
    <source>
        <dbReference type="EMBL" id="OAT30503.1"/>
    </source>
</evidence>
<evidence type="ECO:0000313" key="3">
    <source>
        <dbReference type="Proteomes" id="UP000094023"/>
    </source>
</evidence>
<reference evidence="2 3" key="1">
    <citation type="submission" date="2016-04" db="EMBL/GenBank/DDBJ databases">
        <title>ATOL: Assembling a taxonomically balanced genome-scale reconstruction of the evolutionary history of the Enterobacteriaceae.</title>
        <authorList>
            <person name="Plunkett G.III."/>
            <person name="Neeno-Eckwall E.C."/>
            <person name="Glasner J.D."/>
            <person name="Perna N.T."/>
        </authorList>
    </citation>
    <scope>NUCLEOTIDE SEQUENCE [LARGE SCALE GENOMIC DNA]</scope>
    <source>
        <strain evidence="2 3">ATCC 19692</strain>
    </source>
</reference>
<dbReference type="EC" id="2.1.2.10" evidence="2"/>
<dbReference type="SUPFAM" id="SSF103025">
    <property type="entry name" value="Folate-binding domain"/>
    <property type="match status" value="1"/>
</dbReference>
<dbReference type="PANTHER" id="PTHR43757:SF2">
    <property type="entry name" value="AMINOMETHYLTRANSFERASE, MITOCHONDRIAL"/>
    <property type="match status" value="1"/>
</dbReference>
<feature type="domain" description="GCVT N-terminal" evidence="1">
    <location>
        <begin position="12"/>
        <end position="263"/>
    </location>
</feature>
<dbReference type="Pfam" id="PF01571">
    <property type="entry name" value="GCV_T"/>
    <property type="match status" value="1"/>
</dbReference>
<keyword evidence="2" id="KW-0489">Methyltransferase</keyword>
<dbReference type="EMBL" id="LXEN01000069">
    <property type="protein sequence ID" value="OAT30503.1"/>
    <property type="molecule type" value="Genomic_DNA"/>
</dbReference>
<dbReference type="Gene3D" id="3.30.1360.120">
    <property type="entry name" value="Probable tRNA modification gtpase trme, domain 1"/>
    <property type="match status" value="1"/>
</dbReference>
<accession>A0A198G058</accession>
<gene>
    <name evidence="2" type="ORF">M983_1509</name>
</gene>
<protein>
    <submittedName>
        <fullName evidence="2">Aminomethyltransferase</fullName>
        <ecNumber evidence="2">2.1.2.10</ecNumber>
    </submittedName>
</protein>
<name>A0A198G058_9GAMM</name>
<keyword evidence="2" id="KW-0808">Transferase</keyword>
<keyword evidence="3" id="KW-1185">Reference proteome</keyword>
<proteinExistence type="predicted"/>
<dbReference type="OrthoDB" id="9774591at2"/>
<dbReference type="GO" id="GO:0004047">
    <property type="term" value="F:aminomethyltransferase activity"/>
    <property type="evidence" value="ECO:0007669"/>
    <property type="project" value="UniProtKB-EC"/>
</dbReference>
<dbReference type="GO" id="GO:0032259">
    <property type="term" value="P:methylation"/>
    <property type="evidence" value="ECO:0007669"/>
    <property type="project" value="UniProtKB-KW"/>
</dbReference>
<dbReference type="InterPro" id="IPR027266">
    <property type="entry name" value="TrmE/GcvT-like"/>
</dbReference>